<dbReference type="Proteomes" id="UP001189624">
    <property type="component" value="Chromosome 1"/>
</dbReference>
<dbReference type="CDD" id="cd22160">
    <property type="entry name" value="F-box_AtFBL13-like"/>
    <property type="match status" value="1"/>
</dbReference>
<proteinExistence type="predicted"/>
<keyword evidence="3" id="KW-1185">Reference proteome</keyword>
<dbReference type="InterPro" id="IPR055294">
    <property type="entry name" value="FBL60-like"/>
</dbReference>
<protein>
    <recommendedName>
        <fullName evidence="1">F-box domain-containing protein</fullName>
    </recommendedName>
</protein>
<dbReference type="InterPro" id="IPR053781">
    <property type="entry name" value="F-box_AtFBL13-like"/>
</dbReference>
<dbReference type="InterPro" id="IPR036047">
    <property type="entry name" value="F-box-like_dom_sf"/>
</dbReference>
<feature type="domain" description="F-box" evidence="1">
    <location>
        <begin position="5"/>
        <end position="42"/>
    </location>
</feature>
<dbReference type="Gene3D" id="1.20.1280.50">
    <property type="match status" value="1"/>
</dbReference>
<evidence type="ECO:0000313" key="2">
    <source>
        <dbReference type="EMBL" id="CAJ1795370.1"/>
    </source>
</evidence>
<evidence type="ECO:0000313" key="3">
    <source>
        <dbReference type="Proteomes" id="UP001189624"/>
    </source>
</evidence>
<dbReference type="InterPro" id="IPR001810">
    <property type="entry name" value="F-box_dom"/>
</dbReference>
<reference evidence="2" key="1">
    <citation type="submission" date="2023-10" db="EMBL/GenBank/DDBJ databases">
        <authorList>
            <person name="Domelevo Entfellner J.-B."/>
        </authorList>
    </citation>
    <scope>NUCLEOTIDE SEQUENCE</scope>
</reference>
<dbReference type="SUPFAM" id="SSF52047">
    <property type="entry name" value="RNI-like"/>
    <property type="match status" value="1"/>
</dbReference>
<evidence type="ECO:0000259" key="1">
    <source>
        <dbReference type="Pfam" id="PF00646"/>
    </source>
</evidence>
<organism evidence="2 3">
    <name type="scientific">Sphenostylis stenocarpa</name>
    <dbReference type="NCBI Taxonomy" id="92480"/>
    <lineage>
        <taxon>Eukaryota</taxon>
        <taxon>Viridiplantae</taxon>
        <taxon>Streptophyta</taxon>
        <taxon>Embryophyta</taxon>
        <taxon>Tracheophyta</taxon>
        <taxon>Spermatophyta</taxon>
        <taxon>Magnoliopsida</taxon>
        <taxon>eudicotyledons</taxon>
        <taxon>Gunneridae</taxon>
        <taxon>Pentapetalae</taxon>
        <taxon>rosids</taxon>
        <taxon>fabids</taxon>
        <taxon>Fabales</taxon>
        <taxon>Fabaceae</taxon>
        <taxon>Papilionoideae</taxon>
        <taxon>50 kb inversion clade</taxon>
        <taxon>NPAAA clade</taxon>
        <taxon>indigoferoid/millettioid clade</taxon>
        <taxon>Phaseoleae</taxon>
        <taxon>Sphenostylis</taxon>
    </lineage>
</organism>
<dbReference type="AlphaFoldDB" id="A0AA86RL69"/>
<dbReference type="Pfam" id="PF00646">
    <property type="entry name" value="F-box"/>
    <property type="match status" value="1"/>
</dbReference>
<dbReference type="SUPFAM" id="SSF81383">
    <property type="entry name" value="F-box domain"/>
    <property type="match status" value="1"/>
</dbReference>
<dbReference type="EMBL" id="OY731398">
    <property type="protein sequence ID" value="CAJ1795370.1"/>
    <property type="molecule type" value="Genomic_DNA"/>
</dbReference>
<dbReference type="PANTHER" id="PTHR31293:SF16">
    <property type="entry name" value="RNI-LIKE SUPERFAMILY PROTEIN"/>
    <property type="match status" value="1"/>
</dbReference>
<dbReference type="PANTHER" id="PTHR31293">
    <property type="entry name" value="RNI-LIKE SUPERFAMILY PROTEIN"/>
    <property type="match status" value="1"/>
</dbReference>
<accession>A0AA86RL69</accession>
<dbReference type="Gramene" id="rna-AYBTSS11_LOCUS491">
    <property type="protein sequence ID" value="CAJ1795370.1"/>
    <property type="gene ID" value="gene-AYBTSS11_LOCUS491"/>
</dbReference>
<gene>
    <name evidence="2" type="ORF">AYBTSS11_LOCUS491</name>
</gene>
<name>A0AA86RL69_9FABA</name>
<sequence>MADRISALPDALISHILSFLPTSVAITTTVLSKRWNSLWCLCPTLSFDDSHYLPDAHDRNYSRFVQSVHIAILSRHCHQTIQSFRLKCRSLLCDSTNVSVWINVVVQRGVQHLDLSFVKMFTLPSSVLTCKTLVVLKLNRFIIKNFSSVDFPMLKIMHLRDLTFLEHRHFVELLSAAPNLEDLEAVDLIFFCRAVQPRFKTLPKLDRAMIAKIDVSLVVLSNAKFLRVDWVMNK</sequence>